<name>A0A443KCW0_9RHOB</name>
<proteinExistence type="predicted"/>
<protein>
    <submittedName>
        <fullName evidence="3">Single-stranded DNA-binding protein</fullName>
    </submittedName>
</protein>
<dbReference type="Pfam" id="PF00436">
    <property type="entry name" value="SSB"/>
    <property type="match status" value="1"/>
</dbReference>
<dbReference type="GO" id="GO:0003697">
    <property type="term" value="F:single-stranded DNA binding"/>
    <property type="evidence" value="ECO:0007669"/>
    <property type="project" value="InterPro"/>
</dbReference>
<organism evidence="3 4">
    <name type="scientific">Paenirhodobacter populi</name>
    <dbReference type="NCBI Taxonomy" id="2306993"/>
    <lineage>
        <taxon>Bacteria</taxon>
        <taxon>Pseudomonadati</taxon>
        <taxon>Pseudomonadota</taxon>
        <taxon>Alphaproteobacteria</taxon>
        <taxon>Rhodobacterales</taxon>
        <taxon>Rhodobacter group</taxon>
        <taxon>Paenirhodobacter</taxon>
    </lineage>
</organism>
<dbReference type="InterPro" id="IPR012340">
    <property type="entry name" value="NA-bd_OB-fold"/>
</dbReference>
<accession>A0A443KCW0</accession>
<dbReference type="EMBL" id="SAUY01000015">
    <property type="protein sequence ID" value="RWR30575.1"/>
    <property type="molecule type" value="Genomic_DNA"/>
</dbReference>
<dbReference type="PROSITE" id="PS50935">
    <property type="entry name" value="SSB"/>
    <property type="match status" value="1"/>
</dbReference>
<dbReference type="CDD" id="cd04496">
    <property type="entry name" value="SSB_OBF"/>
    <property type="match status" value="1"/>
</dbReference>
<dbReference type="Proteomes" id="UP000284451">
    <property type="component" value="Unassembled WGS sequence"/>
</dbReference>
<sequence length="155" mass="17526">MGVTNPPSSGVSVPVYLGGNLLFSQVTHYGRIASAPEIRRYPDGGCVVSFRFVTEFEVFDHQTKTHKRIANFHNIEVNGRNGKYVMKAEKGQRMHIVGLPITRKFNNGKGEQYFHLCLVNDRYGHISFGDPPHLQSDRVSDKGFDDDFQPIETQN</sequence>
<dbReference type="SUPFAM" id="SSF50249">
    <property type="entry name" value="Nucleic acid-binding proteins"/>
    <property type="match status" value="1"/>
</dbReference>
<evidence type="ECO:0000313" key="4">
    <source>
        <dbReference type="Proteomes" id="UP000284451"/>
    </source>
</evidence>
<reference evidence="3 4" key="1">
    <citation type="submission" date="2019-01" db="EMBL/GenBank/DDBJ databases">
        <title>Sinorhodobacter populi sp. nov. isolated from the symptomatic bark tissue of Populus euramericana canker.</title>
        <authorList>
            <person name="Xu G."/>
        </authorList>
    </citation>
    <scope>NUCLEOTIDE SEQUENCE [LARGE SCALE GENOMIC DNA]</scope>
    <source>
        <strain evidence="3 4">07D10-4-3</strain>
    </source>
</reference>
<comment type="caution">
    <text evidence="3">The sequence shown here is derived from an EMBL/GenBank/DDBJ whole genome shotgun (WGS) entry which is preliminary data.</text>
</comment>
<dbReference type="AlphaFoldDB" id="A0A443KCW0"/>
<dbReference type="InterPro" id="IPR000424">
    <property type="entry name" value="Primosome_PriB/ssb"/>
</dbReference>
<keyword evidence="1 2" id="KW-0238">DNA-binding</keyword>
<dbReference type="Gene3D" id="2.40.50.140">
    <property type="entry name" value="Nucleic acid-binding proteins"/>
    <property type="match status" value="1"/>
</dbReference>
<gene>
    <name evidence="3" type="ORF">D2T29_12960</name>
</gene>
<evidence type="ECO:0000256" key="1">
    <source>
        <dbReference type="ARBA" id="ARBA00023125"/>
    </source>
</evidence>
<reference evidence="3 4" key="2">
    <citation type="submission" date="2019-01" db="EMBL/GenBank/DDBJ databases">
        <authorList>
            <person name="Li Y."/>
        </authorList>
    </citation>
    <scope>NUCLEOTIDE SEQUENCE [LARGE SCALE GENOMIC DNA]</scope>
    <source>
        <strain evidence="3 4">07D10-4-3</strain>
    </source>
</reference>
<evidence type="ECO:0000256" key="2">
    <source>
        <dbReference type="PROSITE-ProRule" id="PRU00252"/>
    </source>
</evidence>
<evidence type="ECO:0000313" key="3">
    <source>
        <dbReference type="EMBL" id="RWR30575.1"/>
    </source>
</evidence>